<reference evidence="2 3" key="1">
    <citation type="submission" date="2020-08" db="EMBL/GenBank/DDBJ databases">
        <title>Genome sequencing of Purple Non-Sulfur Bacteria from various extreme environments.</title>
        <authorList>
            <person name="Mayer M."/>
        </authorList>
    </citation>
    <scope>NUCLEOTIDE SEQUENCE [LARGE SCALE GENOMIC DNA]</scope>
    <source>
        <strain evidence="2 3">JA135</strain>
    </source>
</reference>
<dbReference type="Gene3D" id="1.10.287.130">
    <property type="match status" value="1"/>
</dbReference>
<dbReference type="GO" id="GO:0016740">
    <property type="term" value="F:transferase activity"/>
    <property type="evidence" value="ECO:0007669"/>
    <property type="project" value="UniProtKB-KW"/>
</dbReference>
<dbReference type="Proteomes" id="UP000555728">
    <property type="component" value="Unassembled WGS sequence"/>
</dbReference>
<evidence type="ECO:0000259" key="1">
    <source>
        <dbReference type="Pfam" id="PF10090"/>
    </source>
</evidence>
<organism evidence="2 3">
    <name type="scientific">Roseospira goensis</name>
    <dbReference type="NCBI Taxonomy" id="391922"/>
    <lineage>
        <taxon>Bacteria</taxon>
        <taxon>Pseudomonadati</taxon>
        <taxon>Pseudomonadota</taxon>
        <taxon>Alphaproteobacteria</taxon>
        <taxon>Rhodospirillales</taxon>
        <taxon>Rhodospirillaceae</taxon>
        <taxon>Roseospira</taxon>
    </lineage>
</organism>
<evidence type="ECO:0000313" key="2">
    <source>
        <dbReference type="EMBL" id="MBB4286290.1"/>
    </source>
</evidence>
<dbReference type="InterPro" id="IPR018762">
    <property type="entry name" value="ChpT_C"/>
</dbReference>
<dbReference type="Gene3D" id="3.30.565.10">
    <property type="entry name" value="Histidine kinase-like ATPase, C-terminal domain"/>
    <property type="match status" value="1"/>
</dbReference>
<dbReference type="InterPro" id="IPR036890">
    <property type="entry name" value="HATPase_C_sf"/>
</dbReference>
<dbReference type="EMBL" id="JACIGI010000014">
    <property type="protein sequence ID" value="MBB4286290.1"/>
    <property type="molecule type" value="Genomic_DNA"/>
</dbReference>
<sequence length="214" mass="21743">MADRDALTLAQSLCTRLCHDLAGPLGAVGSGAELLQDEGAEADPQIIGLLTDSAASAASRLRFLRALMGVPSGRGLDAEAARAMLADHLAASSSRAVPALTWDVTPPADPGQARALVQLLLNLCLLGLEALPRHERIAVTASADRRASVVLSGRGTPRDEPVAALTAGLSGHGAPLDPRAVQGGYAGLLARVAGLTVTIEAEEGELRMGVAPAA</sequence>
<gene>
    <name evidence="2" type="ORF">GGD88_002017</name>
</gene>
<evidence type="ECO:0000313" key="3">
    <source>
        <dbReference type="Proteomes" id="UP000555728"/>
    </source>
</evidence>
<protein>
    <submittedName>
        <fullName evidence="2">Histidine phosphotransferase ChpT</fullName>
    </submittedName>
</protein>
<feature type="domain" description="Histidine phosphotransferase ChpT C-terminal" evidence="1">
    <location>
        <begin position="98"/>
        <end position="203"/>
    </location>
</feature>
<keyword evidence="2" id="KW-0808">Transferase</keyword>
<dbReference type="RefSeq" id="WP_184434974.1">
    <property type="nucleotide sequence ID" value="NZ_JACIGI010000014.1"/>
</dbReference>
<dbReference type="Pfam" id="PF10090">
    <property type="entry name" value="HPTransfase"/>
    <property type="match status" value="1"/>
</dbReference>
<dbReference type="AlphaFoldDB" id="A0A7W6WKN9"/>
<comment type="caution">
    <text evidence="2">The sequence shown here is derived from an EMBL/GenBank/DDBJ whole genome shotgun (WGS) entry which is preliminary data.</text>
</comment>
<proteinExistence type="predicted"/>
<keyword evidence="3" id="KW-1185">Reference proteome</keyword>
<name>A0A7W6WKN9_9PROT</name>
<accession>A0A7W6WKN9</accession>